<keyword evidence="15" id="KW-1185">Reference proteome</keyword>
<dbReference type="UniPathway" id="UPA00359">
    <property type="reaction ID" value="UER00482"/>
</dbReference>
<evidence type="ECO:0000313" key="15">
    <source>
        <dbReference type="Proteomes" id="UP000247811"/>
    </source>
</evidence>
<reference evidence="14 15" key="1">
    <citation type="submission" date="2018-05" db="EMBL/GenBank/DDBJ databases">
        <title>Genomic Encyclopedia of Type Strains, Phase IV (KMG-IV): sequencing the most valuable type-strain genomes for metagenomic binning, comparative biology and taxonomic classification.</title>
        <authorList>
            <person name="Goeker M."/>
        </authorList>
    </citation>
    <scope>NUCLEOTIDE SEQUENCE [LARGE SCALE GENOMIC DNA]</scope>
    <source>
        <strain evidence="14 15">DSM 566</strain>
    </source>
</reference>
<evidence type="ECO:0000313" key="14">
    <source>
        <dbReference type="EMBL" id="PXW95029.1"/>
    </source>
</evidence>
<dbReference type="GO" id="GO:0005886">
    <property type="term" value="C:plasma membrane"/>
    <property type="evidence" value="ECO:0007669"/>
    <property type="project" value="TreeGrafter"/>
</dbReference>
<evidence type="ECO:0000256" key="12">
    <source>
        <dbReference type="ARBA" id="ARBA00029757"/>
    </source>
</evidence>
<dbReference type="EC" id="2.7.1.130" evidence="3 13"/>
<dbReference type="SUPFAM" id="SSF52540">
    <property type="entry name" value="P-loop containing nucleoside triphosphate hydrolases"/>
    <property type="match status" value="1"/>
</dbReference>
<proteinExistence type="inferred from homology"/>
<comment type="pathway">
    <text evidence="2 13">Glycolipid biosynthesis; lipid IV(A) biosynthesis; lipid IV(A) from (3R)-3-hydroxytetradecanoyl-[acyl-carrier-protein] and UDP-N-acetyl-alpha-D-glucosamine: step 6/6.</text>
</comment>
<comment type="caution">
    <text evidence="14">The sequence shown here is derived from an EMBL/GenBank/DDBJ whole genome shotgun (WGS) entry which is preliminary data.</text>
</comment>
<evidence type="ECO:0000256" key="5">
    <source>
        <dbReference type="ARBA" id="ARBA00022516"/>
    </source>
</evidence>
<keyword evidence="5 13" id="KW-0444">Lipid biosynthesis</keyword>
<dbReference type="HAMAP" id="MF_00409">
    <property type="entry name" value="LpxK"/>
    <property type="match status" value="1"/>
</dbReference>
<keyword evidence="7 13" id="KW-0808">Transferase</keyword>
<dbReference type="PANTHER" id="PTHR42724:SF1">
    <property type="entry name" value="TETRAACYLDISACCHARIDE 4'-KINASE, MITOCHONDRIAL-RELATED"/>
    <property type="match status" value="1"/>
</dbReference>
<evidence type="ECO:0000256" key="9">
    <source>
        <dbReference type="ARBA" id="ARBA00022777"/>
    </source>
</evidence>
<sequence length="366" mass="40048">MSPTPPRGGPATPARLPWALRIEAHWRQPGLLWWTLLWPLSLLYRGASALRRQLYRRGLLKAHALPVPVLVVGNRVAGGAGKTPTTIALVQGLQQRGRSPGILSRGFGGRHAVPTEVTAVSSATDVGDEPLLMQRRTGVPVWVGRDRVAAGHALLARHPEVDVLLCDDGLQHLRLRRDLEVVVFDERGAGNGHLLPAGPLREAVHTPSTARRQWQVYNAPQASLALPGHLARRRLTGLVALADWWHGRPPDPATLPDLRPRPMLASAGIGQPARFFDALRTLGLERLTEWPLADHQDLATLPWPADTADLVLTEKDAIKLDPQRLAHERPAMRVWVAPLGFELPEALLDEVAHALGSKDGARSRAR</sequence>
<protein>
    <recommendedName>
        <fullName evidence="4 13">Tetraacyldisaccharide 4'-kinase</fullName>
        <ecNumber evidence="3 13">2.7.1.130</ecNumber>
    </recommendedName>
    <alternativeName>
        <fullName evidence="12 13">Lipid A 4'-kinase</fullName>
    </alternativeName>
</protein>
<evidence type="ECO:0000256" key="8">
    <source>
        <dbReference type="ARBA" id="ARBA00022741"/>
    </source>
</evidence>
<organism evidence="14 15">
    <name type="scientific">Sphaerotilus hippei</name>
    <dbReference type="NCBI Taxonomy" id="744406"/>
    <lineage>
        <taxon>Bacteria</taxon>
        <taxon>Pseudomonadati</taxon>
        <taxon>Pseudomonadota</taxon>
        <taxon>Betaproteobacteria</taxon>
        <taxon>Burkholderiales</taxon>
        <taxon>Sphaerotilaceae</taxon>
        <taxon>Sphaerotilus</taxon>
    </lineage>
</organism>
<comment type="catalytic activity">
    <reaction evidence="13">
        <text>a lipid A disaccharide + ATP = a lipid IVA + ADP + H(+)</text>
        <dbReference type="Rhea" id="RHEA:67840"/>
        <dbReference type="ChEBI" id="CHEBI:15378"/>
        <dbReference type="ChEBI" id="CHEBI:30616"/>
        <dbReference type="ChEBI" id="CHEBI:176343"/>
        <dbReference type="ChEBI" id="CHEBI:176425"/>
        <dbReference type="ChEBI" id="CHEBI:456216"/>
        <dbReference type="EC" id="2.7.1.130"/>
    </reaction>
</comment>
<dbReference type="NCBIfam" id="TIGR00682">
    <property type="entry name" value="lpxK"/>
    <property type="match status" value="1"/>
</dbReference>
<evidence type="ECO:0000256" key="6">
    <source>
        <dbReference type="ARBA" id="ARBA00022556"/>
    </source>
</evidence>
<evidence type="ECO:0000256" key="10">
    <source>
        <dbReference type="ARBA" id="ARBA00022840"/>
    </source>
</evidence>
<feature type="binding site" evidence="13">
    <location>
        <begin position="76"/>
        <end position="83"/>
    </location>
    <ligand>
        <name>ATP</name>
        <dbReference type="ChEBI" id="CHEBI:30616"/>
    </ligand>
</feature>
<dbReference type="RefSeq" id="WP_110401265.1">
    <property type="nucleotide sequence ID" value="NZ_QJJS01000011.1"/>
</dbReference>
<comment type="similarity">
    <text evidence="13">Belongs to the LpxK family.</text>
</comment>
<dbReference type="EMBL" id="QJJS01000011">
    <property type="protein sequence ID" value="PXW95029.1"/>
    <property type="molecule type" value="Genomic_DNA"/>
</dbReference>
<dbReference type="GO" id="GO:0009029">
    <property type="term" value="F:lipid-A 4'-kinase activity"/>
    <property type="evidence" value="ECO:0007669"/>
    <property type="project" value="UniProtKB-UniRule"/>
</dbReference>
<dbReference type="GO" id="GO:0009245">
    <property type="term" value="P:lipid A biosynthetic process"/>
    <property type="evidence" value="ECO:0007669"/>
    <property type="project" value="UniProtKB-UniRule"/>
</dbReference>
<gene>
    <name evidence="13" type="primary">lpxK</name>
    <name evidence="14" type="ORF">C7444_111113</name>
</gene>
<dbReference type="AlphaFoldDB" id="A0A318H2N2"/>
<name>A0A318H2N2_9BURK</name>
<dbReference type="GO" id="GO:0009244">
    <property type="term" value="P:lipopolysaccharide core region biosynthetic process"/>
    <property type="evidence" value="ECO:0007669"/>
    <property type="project" value="TreeGrafter"/>
</dbReference>
<dbReference type="InterPro" id="IPR027417">
    <property type="entry name" value="P-loop_NTPase"/>
</dbReference>
<evidence type="ECO:0000256" key="11">
    <source>
        <dbReference type="ARBA" id="ARBA00023098"/>
    </source>
</evidence>
<dbReference type="GO" id="GO:0005524">
    <property type="term" value="F:ATP binding"/>
    <property type="evidence" value="ECO:0007669"/>
    <property type="project" value="UniProtKB-UniRule"/>
</dbReference>
<keyword evidence="11 13" id="KW-0443">Lipid metabolism</keyword>
<evidence type="ECO:0000256" key="4">
    <source>
        <dbReference type="ARBA" id="ARBA00016436"/>
    </source>
</evidence>
<keyword evidence="6 13" id="KW-0441">Lipid A biosynthesis</keyword>
<evidence type="ECO:0000256" key="3">
    <source>
        <dbReference type="ARBA" id="ARBA00012071"/>
    </source>
</evidence>
<dbReference type="Proteomes" id="UP000247811">
    <property type="component" value="Unassembled WGS sequence"/>
</dbReference>
<evidence type="ECO:0000256" key="13">
    <source>
        <dbReference type="HAMAP-Rule" id="MF_00409"/>
    </source>
</evidence>
<dbReference type="OrthoDB" id="9766423at2"/>
<keyword evidence="8 13" id="KW-0547">Nucleotide-binding</keyword>
<dbReference type="PANTHER" id="PTHR42724">
    <property type="entry name" value="TETRAACYLDISACCHARIDE 4'-KINASE"/>
    <property type="match status" value="1"/>
</dbReference>
<evidence type="ECO:0000256" key="1">
    <source>
        <dbReference type="ARBA" id="ARBA00002274"/>
    </source>
</evidence>
<keyword evidence="10 13" id="KW-0067">ATP-binding</keyword>
<dbReference type="InterPro" id="IPR003758">
    <property type="entry name" value="LpxK"/>
</dbReference>
<accession>A0A318H2N2</accession>
<dbReference type="Pfam" id="PF02606">
    <property type="entry name" value="LpxK"/>
    <property type="match status" value="1"/>
</dbReference>
<evidence type="ECO:0000256" key="2">
    <source>
        <dbReference type="ARBA" id="ARBA00004870"/>
    </source>
</evidence>
<comment type="function">
    <text evidence="1 13">Transfers the gamma-phosphate of ATP to the 4'-position of a tetraacyldisaccharide 1-phosphate intermediate (termed DS-1-P) to form tetraacyldisaccharide 1,4'-bis-phosphate (lipid IVA).</text>
</comment>
<evidence type="ECO:0000256" key="7">
    <source>
        <dbReference type="ARBA" id="ARBA00022679"/>
    </source>
</evidence>
<keyword evidence="9 13" id="KW-0418">Kinase</keyword>